<dbReference type="InterPro" id="IPR053870">
    <property type="entry name" value="TiaS-like_TCKD"/>
</dbReference>
<evidence type="ECO:0000259" key="9">
    <source>
        <dbReference type="Pfam" id="PF23783"/>
    </source>
</evidence>
<gene>
    <name evidence="6" type="primary">tiaS</name>
    <name evidence="10" type="ordered locus">VMUT_0270</name>
</gene>
<evidence type="ECO:0000256" key="6">
    <source>
        <dbReference type="HAMAP-Rule" id="MF_01892"/>
    </source>
</evidence>
<dbReference type="PANTHER" id="PTHR40705:SF2">
    <property type="entry name" value="DUF1743 DOMAIN-CONTAINING PROTEIN"/>
    <property type="match status" value="1"/>
</dbReference>
<dbReference type="GO" id="GO:0005737">
    <property type="term" value="C:cytoplasm"/>
    <property type="evidence" value="ECO:0007669"/>
    <property type="project" value="UniProtKB-SubCell"/>
</dbReference>
<evidence type="ECO:0000256" key="5">
    <source>
        <dbReference type="ARBA" id="ARBA00022840"/>
    </source>
</evidence>
<feature type="domain" description="TiaS-like TCKD" evidence="8">
    <location>
        <begin position="5"/>
        <end position="141"/>
    </location>
</feature>
<protein>
    <recommendedName>
        <fullName evidence="6">tRNA(Ile2) 2-agmatinylcytidine synthetase TiaS</fullName>
        <shortName evidence="6">tRNA(Ile2)-agm2C synthetase</shortName>
        <ecNumber evidence="6">6.3.4.22</ecNumber>
    </recommendedName>
    <alternativeName>
        <fullName evidence="6">tRNA(Ile2) agmatidine synthetase</fullName>
    </alternativeName>
</protein>
<dbReference type="eggNOG" id="arCOG01115">
    <property type="taxonomic scope" value="Archaea"/>
</dbReference>
<keyword evidence="5 6" id="KW-0067">ATP-binding</keyword>
<evidence type="ECO:0000313" key="11">
    <source>
        <dbReference type="Proteomes" id="UP000007485"/>
    </source>
</evidence>
<keyword evidence="11" id="KW-1185">Reference proteome</keyword>
<dbReference type="GO" id="GO:0005524">
    <property type="term" value="F:ATP binding"/>
    <property type="evidence" value="ECO:0007669"/>
    <property type="project" value="UniProtKB-KW"/>
</dbReference>
<comment type="function">
    <text evidence="6">ATP-dependent agmatine transferase that catalyzes the formation of 2-agmatinylcytidine (agm2C) at the wobble position (C34) of tRNA(Ile2), converting the codon specificity from AUG to AUA.</text>
</comment>
<dbReference type="InterPro" id="IPR024913">
    <property type="entry name" value="tRNA_Ile2__agm2C_synt"/>
</dbReference>
<evidence type="ECO:0000313" key="10">
    <source>
        <dbReference type="EMBL" id="ADY00484.1"/>
    </source>
</evidence>
<organism evidence="10 11">
    <name type="scientific">Vulcanisaeta moutnovskia (strain 768-28)</name>
    <dbReference type="NCBI Taxonomy" id="985053"/>
    <lineage>
        <taxon>Archaea</taxon>
        <taxon>Thermoproteota</taxon>
        <taxon>Thermoprotei</taxon>
        <taxon>Thermoproteales</taxon>
        <taxon>Thermoproteaceae</taxon>
        <taxon>Vulcanisaeta</taxon>
    </lineage>
</organism>
<dbReference type="EC" id="6.3.4.22" evidence="6"/>
<evidence type="ECO:0000259" key="8">
    <source>
        <dbReference type="Pfam" id="PF22641"/>
    </source>
</evidence>
<dbReference type="Gene3D" id="3.30.70.2200">
    <property type="match status" value="1"/>
</dbReference>
<dbReference type="InterPro" id="IPR013696">
    <property type="entry name" value="TiaS_FLD"/>
</dbReference>
<dbReference type="Gene3D" id="3.90.600.20">
    <property type="match status" value="1"/>
</dbReference>
<dbReference type="GO" id="GO:0016879">
    <property type="term" value="F:ligase activity, forming carbon-nitrogen bonds"/>
    <property type="evidence" value="ECO:0007669"/>
    <property type="project" value="UniProtKB-UniRule"/>
</dbReference>
<dbReference type="STRING" id="985053.VMUT_0270"/>
<dbReference type="HAMAP" id="MF_01892">
    <property type="entry name" value="tRNA_Ile2_agm2C_synt"/>
    <property type="match status" value="1"/>
</dbReference>
<evidence type="ECO:0000256" key="1">
    <source>
        <dbReference type="ARBA" id="ARBA00022490"/>
    </source>
</evidence>
<dbReference type="GO" id="GO:0002101">
    <property type="term" value="P:tRNA wobble cytosine modification"/>
    <property type="evidence" value="ECO:0007669"/>
    <property type="project" value="UniProtKB-UniRule"/>
</dbReference>
<evidence type="ECO:0000259" key="7">
    <source>
        <dbReference type="Pfam" id="PF08489"/>
    </source>
</evidence>
<dbReference type="Gene3D" id="2.40.50.1010">
    <property type="match status" value="1"/>
</dbReference>
<comment type="similarity">
    <text evidence="6">Belongs to the TiaS family.</text>
</comment>
<evidence type="ECO:0000256" key="4">
    <source>
        <dbReference type="ARBA" id="ARBA00022741"/>
    </source>
</evidence>
<accession>F0QTE2</accession>
<comment type="subcellular location">
    <subcellularLocation>
        <location evidence="6">Cytoplasm</location>
    </subcellularLocation>
</comment>
<feature type="domain" description="TiaS C-terminal zinc ribbon" evidence="9">
    <location>
        <begin position="345"/>
        <end position="371"/>
    </location>
</feature>
<dbReference type="HOGENOM" id="CLU_675459_0_0_2"/>
<dbReference type="EMBL" id="CP002529">
    <property type="protein sequence ID" value="ADY00484.1"/>
    <property type="molecule type" value="Genomic_DNA"/>
</dbReference>
<dbReference type="PANTHER" id="PTHR40705">
    <property type="entry name" value="TRNA(ILE2) 2-AGMATINYLCYTIDINE SYNTHETASE TIAS"/>
    <property type="match status" value="1"/>
</dbReference>
<reference evidence="10 11" key="1">
    <citation type="journal article" date="2011" name="J. Bacteriol.">
        <title>Complete genome sequence of 'Vulcanisaeta moutnovskia' strain 768-28, a novel member of the hyperthermophilic crenarchaeal genus vulcanisaeta.</title>
        <authorList>
            <person name="Gumerov V.M."/>
            <person name="Mardanov A.V."/>
            <person name="Beletsky A.V."/>
            <person name="Prokofeva M.I."/>
            <person name="Bonch-Osmolovskaya E.A."/>
            <person name="Ravin N.V."/>
            <person name="Skryabin K.G."/>
        </authorList>
    </citation>
    <scope>NUCLEOTIDE SEQUENCE [LARGE SCALE GENOMIC DNA]</scope>
    <source>
        <strain evidence="10 11">768-28</strain>
    </source>
</reference>
<dbReference type="InterPro" id="IPR055394">
    <property type="entry name" value="Zn_ribbon_TiaS"/>
</dbReference>
<dbReference type="OrthoDB" id="39189at2157"/>
<sequence length="422" mass="48157">MPYLMIGIDDTDWEGGGCTTYVMYSFIKYLVRENLTRSVIGLPRLTRLNPYVPFKTRGNASLSVIIYVESEDDAKDHVELMESLINQMVKRVGKTSPGIAYLVIRNMLKVDERLTWFYRKSVRDIVTLDLARKVASKVNAKLMGGRGTIGALASLGFIPIDATYEFIAYRPEDEDRPMINPIDVKHWDHTTRPFTFLNINEDQVLIEPHGPDPVLFGVRGDSPYHVLAMGNYLANKYNAIGWIIYVTNQGTNDHRSRASEYIPYRNVDLIGILMNAVFDDKGHVHLTLDDAHKAIAYRHLGVSKELANCVGCMVEAWGGVKPNEKLDLYIEGMRVLHDRYVEVRNPRCPRCGGPMESMGRSGLLRCKRCGFEGKLPRIIIPRNNWFLINPKASEYRHLMKPNERVGLEGLALYMPKPYLWVY</sequence>
<proteinExistence type="inferred from homology"/>
<dbReference type="Pfam" id="PF23783">
    <property type="entry name" value="Zn_ribbon_TiaS"/>
    <property type="match status" value="1"/>
</dbReference>
<keyword evidence="1 6" id="KW-0963">Cytoplasm</keyword>
<dbReference type="AlphaFoldDB" id="F0QTE2"/>
<evidence type="ECO:0000256" key="2">
    <source>
        <dbReference type="ARBA" id="ARBA00022598"/>
    </source>
</evidence>
<dbReference type="Proteomes" id="UP000007485">
    <property type="component" value="Chromosome"/>
</dbReference>
<comment type="catalytic activity">
    <reaction evidence="6">
        <text>cytidine(34) in tRNA(Ile2) + agmatine + ATP + H2O = 2-agmatinylcytidine(34) in tRNA(Ile2) + AMP + 2 phosphate + 2 H(+)</text>
        <dbReference type="Rhea" id="RHEA:43608"/>
        <dbReference type="Rhea" id="RHEA-COMP:10625"/>
        <dbReference type="Rhea" id="RHEA-COMP:10626"/>
        <dbReference type="ChEBI" id="CHEBI:15377"/>
        <dbReference type="ChEBI" id="CHEBI:15378"/>
        <dbReference type="ChEBI" id="CHEBI:30616"/>
        <dbReference type="ChEBI" id="CHEBI:43474"/>
        <dbReference type="ChEBI" id="CHEBI:58145"/>
        <dbReference type="ChEBI" id="CHEBI:82748"/>
        <dbReference type="ChEBI" id="CHEBI:83545"/>
        <dbReference type="ChEBI" id="CHEBI:456215"/>
        <dbReference type="EC" id="6.3.4.22"/>
    </reaction>
</comment>
<dbReference type="Pfam" id="PF22641">
    <property type="entry name" value="TiaS_TCKD"/>
    <property type="match status" value="1"/>
</dbReference>
<keyword evidence="2 6" id="KW-0436">Ligase</keyword>
<keyword evidence="3 6" id="KW-0819">tRNA processing</keyword>
<evidence type="ECO:0000256" key="3">
    <source>
        <dbReference type="ARBA" id="ARBA00022694"/>
    </source>
</evidence>
<name>F0QTE2_VULM7</name>
<feature type="domain" description="TiaS FLD" evidence="7">
    <location>
        <begin position="145"/>
        <end position="254"/>
    </location>
</feature>
<dbReference type="Pfam" id="PF08489">
    <property type="entry name" value="TiaS_FLD"/>
    <property type="match status" value="1"/>
</dbReference>
<dbReference type="KEGG" id="vmo:VMUT_0270"/>
<keyword evidence="4 6" id="KW-0547">Nucleotide-binding</keyword>